<proteinExistence type="inferred from homology"/>
<feature type="transmembrane region" description="Helical" evidence="6">
    <location>
        <begin position="413"/>
        <end position="431"/>
    </location>
</feature>
<evidence type="ECO:0000259" key="9">
    <source>
        <dbReference type="Pfam" id="PF05041"/>
    </source>
</evidence>
<evidence type="ECO:0000256" key="7">
    <source>
        <dbReference type="SAM" id="Coils"/>
    </source>
</evidence>
<feature type="transmembrane region" description="Helical" evidence="6">
    <location>
        <begin position="74"/>
        <end position="93"/>
    </location>
</feature>
<name>A0A8S3ZFX7_9EUPU</name>
<feature type="transmembrane region" description="Helical" evidence="6">
    <location>
        <begin position="254"/>
        <end position="279"/>
    </location>
</feature>
<evidence type="ECO:0000256" key="8">
    <source>
        <dbReference type="SAM" id="MobiDB-lite"/>
    </source>
</evidence>
<dbReference type="InterPro" id="IPR039797">
    <property type="entry name" value="Pecanex"/>
</dbReference>
<dbReference type="InterPro" id="IPR007735">
    <property type="entry name" value="Pecanex_C"/>
</dbReference>
<feature type="transmembrane region" description="Helical" evidence="6">
    <location>
        <begin position="38"/>
        <end position="62"/>
    </location>
</feature>
<feature type="region of interest" description="Disordered" evidence="8">
    <location>
        <begin position="839"/>
        <end position="878"/>
    </location>
</feature>
<keyword evidence="7" id="KW-0175">Coiled coil</keyword>
<evidence type="ECO:0000256" key="3">
    <source>
        <dbReference type="ARBA" id="ARBA00022692"/>
    </source>
</evidence>
<reference evidence="10" key="1">
    <citation type="submission" date="2021-04" db="EMBL/GenBank/DDBJ databases">
        <authorList>
            <consortium name="Molecular Ecology Group"/>
        </authorList>
    </citation>
    <scope>NUCLEOTIDE SEQUENCE</scope>
</reference>
<feature type="transmembrane region" description="Helical" evidence="6">
    <location>
        <begin position="180"/>
        <end position="202"/>
    </location>
</feature>
<dbReference type="GO" id="GO:0016020">
    <property type="term" value="C:membrane"/>
    <property type="evidence" value="ECO:0007669"/>
    <property type="project" value="UniProtKB-SubCell"/>
</dbReference>
<comment type="caution">
    <text evidence="10">The sequence shown here is derived from an EMBL/GenBank/DDBJ whole genome shotgun (WGS) entry which is preliminary data.</text>
</comment>
<evidence type="ECO:0000313" key="10">
    <source>
        <dbReference type="EMBL" id="CAG5127048.1"/>
    </source>
</evidence>
<feature type="transmembrane region" description="Helical" evidence="6">
    <location>
        <begin position="510"/>
        <end position="530"/>
    </location>
</feature>
<sequence>MGMGVPLLNGYKRSFLLKRIPQTVLGGLKLRLGYSAPAYVYVNQVLLWLIPFLLGCIFTLVLELVYTDEQISSVLVLYSCLYGACIIIFVVIVQTITTIMEMKEKENLHAGIIRKKNSLAEEDEIEFESCCGAETFAFVIPAKRFKVNIALHALVSGVVCGLGYWYLLPYSLNNLFSYNYGATAVVFILGWFTICVAQYSLTAAAPPEPAVYRTMDTYELQPLTRPLYTLVCYSIHIASWYSTDFHLPNQVLHIVFVLLPLLWFLGVLPPGEVLILWILEQCQVFLFGGSPAASIPRLLVNVLMSAALFLGCYFLSSCFSSMVLAAGAGYLLSCDLGGLGSQIWEACQRNKESKITTTKAKLPALVSTRHPRISGFLWSWCWSTVYYHGVMTAAAAVAATVTAYHIHSISSHVVDYLGYVIIGFCVVEKLLRDFQGVFVFFGLVRNLLYPQSTENVASFRQGKRRLLILGLPRRAIINWVSPLVMAVYLSLQVVPAGHGADIMSDSCSKGMPIATSVFFVLGVVRAYRWIWQNTTQSLLEMAVVHVVLVTTRGSAVVSELGVPILLLIACVVRDRFYQLVNKLYFVTGLIVASWSYKKQRYSATGGIILLNIIFFPIVIIIVLTSTLISAPILCLFTLPLFFIGFPRPSKFWPEPVGSSANTCPDSLYYRQILLELGRALRPAFANGSLGEPQPGNHYLLRFQDRLVWVMILERGAGYCTLSIKGLELQETSCHTTEAARFDDQFGEAFEGKCGPSCVCSVNHYPLHCLTPVDAMVLRTYSDARNVLTGVIDSPDSVRITLSFFAKSLTWLLLQYVNKLKRQEQKAKIMKEKEIALMEKANSEDSAKEKSPKEGSTGSKRKVKVSVMGSASAPKEMSHRVTIHDRKYDQAISIPIKKHDVIIQSTKGPNTFAVPPISVNIANLAQDSTDANSQKGSISASLPSFSDSVWSEDLVDLDRTKNNTLDKHHKAATVVTIAGQCPDRRQSKHSVLTSLHPASPDKMSAEVFTGGKNWKDVDDLLNDVEFGLPAVDVSTPCTRLDISFDETSQRTDSAHGSRPSVYPTRPASKFTLSHGNQIYKPVMNLAGSPDFKCPFSSHISVPVKWRELPIEPSQLSCYISKFPTSWYKHTLHSLDWSTTGLPGDEVASEVATDDALTNCYSQLVMACCSAFDCPDGASGASYLYKCYNGDIPWNAMMDWLAEDKELYKLVMKAFRYGFKLMLDQSLLGGLSDDEELEETLCTYDRDWYIGKESDVEWGLAVLENRGNLFSMGQNTTQGTYTSRCLTLQDVVVHMGRINRESVISQWSSLNLELLYMTNDDEERYSIQAQPAMLRNLTVQAADPPLGYPIYSSPPVSLPTL</sequence>
<dbReference type="EMBL" id="CAJHNH020002557">
    <property type="protein sequence ID" value="CAG5127048.1"/>
    <property type="molecule type" value="Genomic_DNA"/>
</dbReference>
<evidence type="ECO:0000256" key="4">
    <source>
        <dbReference type="ARBA" id="ARBA00022989"/>
    </source>
</evidence>
<dbReference type="Pfam" id="PF05041">
    <property type="entry name" value="Pecanex_C"/>
    <property type="match status" value="1"/>
</dbReference>
<evidence type="ECO:0000313" key="11">
    <source>
        <dbReference type="Proteomes" id="UP000678393"/>
    </source>
</evidence>
<comment type="subcellular location">
    <subcellularLocation>
        <location evidence="1 6">Membrane</location>
        <topology evidence="1 6">Multi-pass membrane protein</topology>
    </subcellularLocation>
</comment>
<gene>
    <name evidence="10" type="ORF">CUNI_LOCUS12606</name>
</gene>
<feature type="compositionally biased region" description="Basic and acidic residues" evidence="8">
    <location>
        <begin position="839"/>
        <end position="852"/>
    </location>
</feature>
<evidence type="ECO:0000256" key="1">
    <source>
        <dbReference type="ARBA" id="ARBA00004141"/>
    </source>
</evidence>
<evidence type="ECO:0000256" key="6">
    <source>
        <dbReference type="RuleBase" id="RU367089"/>
    </source>
</evidence>
<dbReference type="PANTHER" id="PTHR12372:SF6">
    <property type="entry name" value="PECANEX-LIKE PROTEIN 4"/>
    <property type="match status" value="1"/>
</dbReference>
<dbReference type="PANTHER" id="PTHR12372">
    <property type="entry name" value="PECANEX"/>
    <property type="match status" value="1"/>
</dbReference>
<keyword evidence="5 6" id="KW-0472">Membrane</keyword>
<keyword evidence="4 6" id="KW-1133">Transmembrane helix</keyword>
<feature type="transmembrane region" description="Helical" evidence="6">
    <location>
        <begin position="476"/>
        <end position="498"/>
    </location>
</feature>
<dbReference type="OrthoDB" id="5979286at2759"/>
<feature type="coiled-coil region" evidence="7">
    <location>
        <begin position="812"/>
        <end position="839"/>
    </location>
</feature>
<feature type="transmembrane region" description="Helical" evidence="6">
    <location>
        <begin position="149"/>
        <end position="168"/>
    </location>
</feature>
<feature type="domain" description="Pecanex C-terminal" evidence="9">
    <location>
        <begin position="1182"/>
        <end position="1352"/>
    </location>
</feature>
<comment type="similarity">
    <text evidence="2 6">Belongs to the pecanex family.</text>
</comment>
<dbReference type="Proteomes" id="UP000678393">
    <property type="component" value="Unassembled WGS sequence"/>
</dbReference>
<organism evidence="10 11">
    <name type="scientific">Candidula unifasciata</name>
    <dbReference type="NCBI Taxonomy" id="100452"/>
    <lineage>
        <taxon>Eukaryota</taxon>
        <taxon>Metazoa</taxon>
        <taxon>Spiralia</taxon>
        <taxon>Lophotrochozoa</taxon>
        <taxon>Mollusca</taxon>
        <taxon>Gastropoda</taxon>
        <taxon>Heterobranchia</taxon>
        <taxon>Euthyneura</taxon>
        <taxon>Panpulmonata</taxon>
        <taxon>Eupulmonata</taxon>
        <taxon>Stylommatophora</taxon>
        <taxon>Helicina</taxon>
        <taxon>Helicoidea</taxon>
        <taxon>Geomitridae</taxon>
        <taxon>Candidula</taxon>
    </lineage>
</organism>
<keyword evidence="11" id="KW-1185">Reference proteome</keyword>
<feature type="transmembrane region" description="Helical" evidence="6">
    <location>
        <begin position="299"/>
        <end position="332"/>
    </location>
</feature>
<feature type="transmembrane region" description="Helical" evidence="6">
    <location>
        <begin position="385"/>
        <end position="406"/>
    </location>
</feature>
<keyword evidence="3 6" id="KW-0812">Transmembrane</keyword>
<protein>
    <recommendedName>
        <fullName evidence="6">Pecanex-like protein</fullName>
    </recommendedName>
</protein>
<evidence type="ECO:0000256" key="5">
    <source>
        <dbReference type="ARBA" id="ARBA00023136"/>
    </source>
</evidence>
<feature type="transmembrane region" description="Helical" evidence="6">
    <location>
        <begin position="608"/>
        <end position="641"/>
    </location>
</feature>
<evidence type="ECO:0000256" key="2">
    <source>
        <dbReference type="ARBA" id="ARBA00010170"/>
    </source>
</evidence>
<accession>A0A8S3ZFX7</accession>